<keyword evidence="2" id="KW-1185">Reference proteome</keyword>
<protein>
    <submittedName>
        <fullName evidence="1">Uncharacterized protein</fullName>
    </submittedName>
</protein>
<organism evidence="1 2">
    <name type="scientific">Cinchona calisaya</name>
    <dbReference type="NCBI Taxonomy" id="153742"/>
    <lineage>
        <taxon>Eukaryota</taxon>
        <taxon>Viridiplantae</taxon>
        <taxon>Streptophyta</taxon>
        <taxon>Embryophyta</taxon>
        <taxon>Tracheophyta</taxon>
        <taxon>Spermatophyta</taxon>
        <taxon>Magnoliopsida</taxon>
        <taxon>eudicotyledons</taxon>
        <taxon>Gunneridae</taxon>
        <taxon>Pentapetalae</taxon>
        <taxon>asterids</taxon>
        <taxon>lamiids</taxon>
        <taxon>Gentianales</taxon>
        <taxon>Rubiaceae</taxon>
        <taxon>Cinchonoideae</taxon>
        <taxon>Cinchoneae</taxon>
        <taxon>Cinchona</taxon>
    </lineage>
</organism>
<gene>
    <name evidence="1" type="ORF">ACH5RR_040772</name>
</gene>
<evidence type="ECO:0000313" key="2">
    <source>
        <dbReference type="Proteomes" id="UP001630127"/>
    </source>
</evidence>
<dbReference type="Proteomes" id="UP001630127">
    <property type="component" value="Unassembled WGS sequence"/>
</dbReference>
<comment type="caution">
    <text evidence="1">The sequence shown here is derived from an EMBL/GenBank/DDBJ whole genome shotgun (WGS) entry which is preliminary data.</text>
</comment>
<name>A0ABD2XX05_9GENT</name>
<accession>A0ABD2XX05</accession>
<proteinExistence type="predicted"/>
<dbReference type="EMBL" id="JBJUIK010000017">
    <property type="protein sequence ID" value="KAL3498040.1"/>
    <property type="molecule type" value="Genomic_DNA"/>
</dbReference>
<dbReference type="AlphaFoldDB" id="A0ABD2XX05"/>
<reference evidence="1 2" key="1">
    <citation type="submission" date="2024-11" db="EMBL/GenBank/DDBJ databases">
        <title>A near-complete genome assembly of Cinchona calisaya.</title>
        <authorList>
            <person name="Lian D.C."/>
            <person name="Zhao X.W."/>
            <person name="Wei L."/>
        </authorList>
    </citation>
    <scope>NUCLEOTIDE SEQUENCE [LARGE SCALE GENOMIC DNA]</scope>
    <source>
        <tissue evidence="1">Nenye</tissue>
    </source>
</reference>
<evidence type="ECO:0000313" key="1">
    <source>
        <dbReference type="EMBL" id="KAL3498040.1"/>
    </source>
</evidence>
<sequence>MLVWRYLNYFRVFLSTFFTKRRYSPLVDLLAALSKLMHPWLKVRGQERLAFALNRILLNLGSDMYMRAMAKVKVAESTSVNVDKQAVHQSQVDLASVEVGIQTAHQLPDLSQVDSVLVTNAHQLPETSQPYLDLATKMLMDDRSQATCQFLGVSLAKSPTAPLEQDDRWTVNNMVLFPSANKHYDAPIDDHHGWFHKKKKSSIKVKDVIDSLSNLDSVDHIDCPRLITMGIFHDFLEELNSKLVSSDASEDPPRVVVIACKKIRKRNYYLLTRTILTRSTVHSNNSFSQTVSQ</sequence>